<dbReference type="InterPro" id="IPR035965">
    <property type="entry name" value="PAS-like_dom_sf"/>
</dbReference>
<dbReference type="InterPro" id="IPR029016">
    <property type="entry name" value="GAF-like_dom_sf"/>
</dbReference>
<dbReference type="Gene3D" id="1.10.287.130">
    <property type="match status" value="1"/>
</dbReference>
<dbReference type="InterPro" id="IPR013656">
    <property type="entry name" value="PAS_4"/>
</dbReference>
<dbReference type="SUPFAM" id="SSF55785">
    <property type="entry name" value="PYP-like sensor domain (PAS domain)"/>
    <property type="match status" value="1"/>
</dbReference>
<dbReference type="PROSITE" id="PS50113">
    <property type="entry name" value="PAC"/>
    <property type="match status" value="1"/>
</dbReference>
<dbReference type="NCBIfam" id="TIGR00229">
    <property type="entry name" value="sensory_box"/>
    <property type="match status" value="1"/>
</dbReference>
<dbReference type="Pfam" id="PF08448">
    <property type="entry name" value="PAS_4"/>
    <property type="match status" value="1"/>
</dbReference>
<dbReference type="Gene3D" id="3.30.450.40">
    <property type="match status" value="1"/>
</dbReference>
<reference evidence="3" key="1">
    <citation type="submission" date="2017-09" db="EMBL/GenBank/DDBJ databases">
        <authorList>
            <person name="Varghese N."/>
            <person name="Submissions S."/>
        </authorList>
    </citation>
    <scope>NUCLEOTIDE SEQUENCE [LARGE SCALE GENOMIC DNA]</scope>
    <source>
        <strain evidence="3">CGMCC 1.12803</strain>
    </source>
</reference>
<dbReference type="SUPFAM" id="SSF47384">
    <property type="entry name" value="Homodimeric domain of signal transducing histidine kinase"/>
    <property type="match status" value="1"/>
</dbReference>
<dbReference type="InterPro" id="IPR003018">
    <property type="entry name" value="GAF"/>
</dbReference>
<dbReference type="EMBL" id="OCMT01000001">
    <property type="protein sequence ID" value="SOD12421.1"/>
    <property type="molecule type" value="Genomic_DNA"/>
</dbReference>
<protein>
    <submittedName>
        <fullName evidence="2">PAS domain S-box-containing protein</fullName>
    </submittedName>
</protein>
<dbReference type="Proteomes" id="UP000219281">
    <property type="component" value="Unassembled WGS sequence"/>
</dbReference>
<evidence type="ECO:0000313" key="2">
    <source>
        <dbReference type="EMBL" id="SOD12421.1"/>
    </source>
</evidence>
<keyword evidence="3" id="KW-1185">Reference proteome</keyword>
<organism evidence="2 3">
    <name type="scientific">Pedobacter xixiisoli</name>
    <dbReference type="NCBI Taxonomy" id="1476464"/>
    <lineage>
        <taxon>Bacteria</taxon>
        <taxon>Pseudomonadati</taxon>
        <taxon>Bacteroidota</taxon>
        <taxon>Sphingobacteriia</taxon>
        <taxon>Sphingobacteriales</taxon>
        <taxon>Sphingobacteriaceae</taxon>
        <taxon>Pedobacter</taxon>
    </lineage>
</organism>
<evidence type="ECO:0000313" key="3">
    <source>
        <dbReference type="Proteomes" id="UP000219281"/>
    </source>
</evidence>
<dbReference type="AlphaFoldDB" id="A0A285ZRZ3"/>
<dbReference type="InterPro" id="IPR000014">
    <property type="entry name" value="PAS"/>
</dbReference>
<dbReference type="Pfam" id="PF01590">
    <property type="entry name" value="GAF"/>
    <property type="match status" value="1"/>
</dbReference>
<dbReference type="InterPro" id="IPR000700">
    <property type="entry name" value="PAS-assoc_C"/>
</dbReference>
<accession>A0A285ZRZ3</accession>
<dbReference type="Gene3D" id="3.30.450.20">
    <property type="entry name" value="PAS domain"/>
    <property type="match status" value="1"/>
</dbReference>
<gene>
    <name evidence="2" type="ORF">SAMN06297358_0659</name>
</gene>
<dbReference type="RefSeq" id="WP_171047809.1">
    <property type="nucleotide sequence ID" value="NZ_OCMT01000001.1"/>
</dbReference>
<feature type="domain" description="PAC" evidence="1">
    <location>
        <begin position="244"/>
        <end position="297"/>
    </location>
</feature>
<dbReference type="GO" id="GO:0000155">
    <property type="term" value="F:phosphorelay sensor kinase activity"/>
    <property type="evidence" value="ECO:0007669"/>
    <property type="project" value="InterPro"/>
</dbReference>
<dbReference type="SUPFAM" id="SSF55781">
    <property type="entry name" value="GAF domain-like"/>
    <property type="match status" value="1"/>
</dbReference>
<dbReference type="PANTHER" id="PTHR43102:SF2">
    <property type="entry name" value="GAF DOMAIN-CONTAINING PROTEIN"/>
    <property type="match status" value="1"/>
</dbReference>
<evidence type="ECO:0000259" key="1">
    <source>
        <dbReference type="PROSITE" id="PS50113"/>
    </source>
</evidence>
<dbReference type="InterPro" id="IPR036097">
    <property type="entry name" value="HisK_dim/P_sf"/>
</dbReference>
<name>A0A285ZRZ3_9SPHI</name>
<sequence>MPGKELERLQAVDRFLKLKISREDELQEIVNYAAEVCEVPIAMITLIDADTQHIKYRVGSDLVQTSRADAFCDYTILGKEVLVIPDTGKDARFADHPYRNGATNIQFYAGATLTTVDGINLGSLCVVGHHPKQLSEMQQGILGILSKQVVHILEFEYSLDVLKKQFLESKANEIKLRALFESSNACHLLVGKEMDILYFNRTLAEFMLDKHGQKMEIGAPILNYVGPDFAESFGSNFHRSLGGEKITFEESLWHDGSEIWWQFDFSPAYDSSGAIIGVSYTASDISELKRTKEEGDSKNRALDRIALMQSHNIRGPLAAILGLVDIIDGAGVSEIAEEIRMLKRSAGELDDIIRRLVYQASFTDHRK</sequence>
<proteinExistence type="predicted"/>
<dbReference type="PANTHER" id="PTHR43102">
    <property type="entry name" value="SLR1143 PROTEIN"/>
    <property type="match status" value="1"/>
</dbReference>
<dbReference type="CDD" id="cd00130">
    <property type="entry name" value="PAS"/>
    <property type="match status" value="1"/>
</dbReference>